<reference evidence="2" key="1">
    <citation type="submission" date="2025-08" db="UniProtKB">
        <authorList>
            <consortium name="RefSeq"/>
        </authorList>
    </citation>
    <scope>IDENTIFICATION</scope>
    <source>
        <tissue evidence="2">Gonads</tissue>
    </source>
</reference>
<evidence type="ECO:0000313" key="1">
    <source>
        <dbReference type="Proteomes" id="UP000085678"/>
    </source>
</evidence>
<dbReference type="RefSeq" id="XP_013405859.1">
    <property type="nucleotide sequence ID" value="XM_013550405.1"/>
</dbReference>
<proteinExistence type="predicted"/>
<evidence type="ECO:0000313" key="2">
    <source>
        <dbReference type="RefSeq" id="XP_013405859.1"/>
    </source>
</evidence>
<dbReference type="GeneID" id="106170524"/>
<protein>
    <submittedName>
        <fullName evidence="2">Fanconi anemia group F protein-like</fullName>
    </submittedName>
</protein>
<dbReference type="InterPro" id="IPR038505">
    <property type="entry name" value="FANCF_C_sf"/>
</dbReference>
<dbReference type="KEGG" id="lak:106170524"/>
<dbReference type="STRING" id="7574.A0A1S3J7M5"/>
<dbReference type="Gene3D" id="1.25.40.490">
    <property type="match status" value="1"/>
</dbReference>
<organism evidence="1 2">
    <name type="scientific">Lingula anatina</name>
    <name type="common">Brachiopod</name>
    <name type="synonym">Lingula unguis</name>
    <dbReference type="NCBI Taxonomy" id="7574"/>
    <lineage>
        <taxon>Eukaryota</taxon>
        <taxon>Metazoa</taxon>
        <taxon>Spiralia</taxon>
        <taxon>Lophotrochozoa</taxon>
        <taxon>Brachiopoda</taxon>
        <taxon>Linguliformea</taxon>
        <taxon>Lingulata</taxon>
        <taxon>Lingulida</taxon>
        <taxon>Linguloidea</taxon>
        <taxon>Lingulidae</taxon>
        <taxon>Lingula</taxon>
    </lineage>
</organism>
<dbReference type="InterPro" id="IPR035428">
    <property type="entry name" value="FANCF"/>
</dbReference>
<gene>
    <name evidence="2" type="primary">LOC106170524</name>
</gene>
<dbReference type="GO" id="GO:0036297">
    <property type="term" value="P:interstrand cross-link repair"/>
    <property type="evidence" value="ECO:0007669"/>
    <property type="project" value="InterPro"/>
</dbReference>
<dbReference type="InParanoid" id="A0A1S3J7M5"/>
<dbReference type="Pfam" id="PF11107">
    <property type="entry name" value="FANCF"/>
    <property type="match status" value="1"/>
</dbReference>
<dbReference type="PANTHER" id="PTHR14449">
    <property type="entry name" value="FANCONI ANEMIA GROUP F PROTEIN FANCF"/>
    <property type="match status" value="1"/>
</dbReference>
<accession>A0A1S3J7M5</accession>
<keyword evidence="1" id="KW-1185">Reference proteome</keyword>
<name>A0A1S3J7M5_LINAN</name>
<dbReference type="OMA" id="LNWADYC"/>
<dbReference type="Proteomes" id="UP000085678">
    <property type="component" value="Unplaced"/>
</dbReference>
<dbReference type="PANTHER" id="PTHR14449:SF2">
    <property type="entry name" value="FANCONI ANEMIA GROUP F PROTEIN"/>
    <property type="match status" value="1"/>
</dbReference>
<sequence>MSLKTILKNIYSFLEVLQSARSPDVETWDQQALENALQWATYCEQVYTQAQCKPYREDLNQQVKQLGKLPLKLGDLEINLELLRKATPVLIKSLVQNPQLSDQLLSRILSVGNDGSSACDILSLLSELSETKSSLQQAMQLKELVNSAQQSGEIDQHWRSTSVQTQACLLLRHIRKVWINCHRRDKAVSHTEIILTSALMEEYGLDILLTVLITDDGEVSPAEGSSELRQFVLQWVLNTCVDKDGTHPRSSLLKPIWQVPPSLLCQVAFVYFSFYTRYMDHLTQWAQSMVIVYDDMGKAGYTWSLKSQDTEDFSYTKLKQCFQGLCEHPHTALAVRKTIQDLATRTDCSVNIWTDLLKDIPVTFNIDAS</sequence>
<dbReference type="OrthoDB" id="6429998at2759"/>
<dbReference type="AlphaFoldDB" id="A0A1S3J7M5"/>
<dbReference type="GO" id="GO:0043240">
    <property type="term" value="C:Fanconi anaemia nuclear complex"/>
    <property type="evidence" value="ECO:0007669"/>
    <property type="project" value="InterPro"/>
</dbReference>